<sequence>MSVHHISFIVCSLLMVAQYACAQEVKEPTGAGKIDSQSGNSSASPVATYTKLNTPGNDVAAVRKAEAGLVSAQPDLNESVVAPSPSDAQLAGTVSSTQSTNRQGMYARVTKEYYNQSANQSDKQEKAGALSRFGLRYSATDNDQLWMEYRISEKSALRLRGAAHRGIRVLAVFHY</sequence>
<feature type="signal peptide" evidence="2">
    <location>
        <begin position="1"/>
        <end position="22"/>
    </location>
</feature>
<accession>A0ABR6ZPT9</accession>
<organism evidence="3 4">
    <name type="scientific">Undibacterium hunanense</name>
    <dbReference type="NCBI Taxonomy" id="2762292"/>
    <lineage>
        <taxon>Bacteria</taxon>
        <taxon>Pseudomonadati</taxon>
        <taxon>Pseudomonadota</taxon>
        <taxon>Betaproteobacteria</taxon>
        <taxon>Burkholderiales</taxon>
        <taxon>Oxalobacteraceae</taxon>
        <taxon>Undibacterium</taxon>
    </lineage>
</organism>
<proteinExistence type="predicted"/>
<keyword evidence="2" id="KW-0732">Signal</keyword>
<gene>
    <name evidence="3" type="ORF">H8L32_10485</name>
</gene>
<evidence type="ECO:0000313" key="4">
    <source>
        <dbReference type="Proteomes" id="UP000650424"/>
    </source>
</evidence>
<keyword evidence="4" id="KW-1185">Reference proteome</keyword>
<dbReference type="Proteomes" id="UP000650424">
    <property type="component" value="Unassembled WGS sequence"/>
</dbReference>
<protein>
    <submittedName>
        <fullName evidence="3">Uncharacterized protein</fullName>
    </submittedName>
</protein>
<feature type="region of interest" description="Disordered" evidence="1">
    <location>
        <begin position="30"/>
        <end position="50"/>
    </location>
</feature>
<reference evidence="3 4" key="1">
    <citation type="submission" date="2020-08" db="EMBL/GenBank/DDBJ databases">
        <title>Novel species isolated from subtropical streams in China.</title>
        <authorList>
            <person name="Lu H."/>
        </authorList>
    </citation>
    <scope>NUCLEOTIDE SEQUENCE [LARGE SCALE GENOMIC DNA]</scope>
    <source>
        <strain evidence="3 4">CY18W</strain>
    </source>
</reference>
<dbReference type="EMBL" id="JACOGF010000004">
    <property type="protein sequence ID" value="MBC3917901.1"/>
    <property type="molecule type" value="Genomic_DNA"/>
</dbReference>
<evidence type="ECO:0000256" key="2">
    <source>
        <dbReference type="SAM" id="SignalP"/>
    </source>
</evidence>
<evidence type="ECO:0000256" key="1">
    <source>
        <dbReference type="SAM" id="MobiDB-lite"/>
    </source>
</evidence>
<comment type="caution">
    <text evidence="3">The sequence shown here is derived from an EMBL/GenBank/DDBJ whole genome shotgun (WGS) entry which is preliminary data.</text>
</comment>
<name>A0ABR6ZPT9_9BURK</name>
<evidence type="ECO:0000313" key="3">
    <source>
        <dbReference type="EMBL" id="MBC3917901.1"/>
    </source>
</evidence>
<dbReference type="RefSeq" id="WP_186947131.1">
    <property type="nucleotide sequence ID" value="NZ_JACOGF010000004.1"/>
</dbReference>
<feature type="compositionally biased region" description="Polar residues" evidence="1">
    <location>
        <begin position="35"/>
        <end position="50"/>
    </location>
</feature>
<feature type="chain" id="PRO_5045242694" evidence="2">
    <location>
        <begin position="23"/>
        <end position="175"/>
    </location>
</feature>